<dbReference type="EMBL" id="JAJUOS010000001">
    <property type="protein sequence ID" value="MCE5972216.1"/>
    <property type="molecule type" value="Genomic_DNA"/>
</dbReference>
<gene>
    <name evidence="2" type="ORF">LZA78_01755</name>
</gene>
<name>A0ABS8YTZ8_9RHOB</name>
<keyword evidence="3" id="KW-1185">Reference proteome</keyword>
<accession>A0ABS8YTZ8</accession>
<dbReference type="InterPro" id="IPR011008">
    <property type="entry name" value="Dimeric_a/b-barrel"/>
</dbReference>
<dbReference type="Pfam" id="PF03992">
    <property type="entry name" value="ABM"/>
    <property type="match status" value="1"/>
</dbReference>
<keyword evidence="2" id="KW-0503">Monooxygenase</keyword>
<keyword evidence="2" id="KW-0560">Oxidoreductase</keyword>
<proteinExistence type="predicted"/>
<comment type="caution">
    <text evidence="2">The sequence shown here is derived from an EMBL/GenBank/DDBJ whole genome shotgun (WGS) entry which is preliminary data.</text>
</comment>
<dbReference type="SUPFAM" id="SSF54909">
    <property type="entry name" value="Dimeric alpha+beta barrel"/>
    <property type="match status" value="1"/>
</dbReference>
<reference evidence="2 3" key="1">
    <citation type="submission" date="2021-12" db="EMBL/GenBank/DDBJ databases">
        <title>Sinirhodobacter sp. WL0062 is a bacterium isolated from seawater.</title>
        <authorList>
            <person name="Wang L."/>
            <person name="He W."/>
            <person name="Zhang D.-F."/>
        </authorList>
    </citation>
    <scope>NUCLEOTIDE SEQUENCE [LARGE SCALE GENOMIC DNA]</scope>
    <source>
        <strain evidence="2 3">WL0062</strain>
    </source>
</reference>
<protein>
    <submittedName>
        <fullName evidence="2">Antibiotic biosynthesis monooxygenase</fullName>
    </submittedName>
</protein>
<sequence>MTLYLSGRLICSDAAQAEIVRARLPEHIRLTHLEPGCLSFQVAQTADPLVWAVEEAFTDRAAFDAHQARTRASDWGHVTTGIPREYEIRED</sequence>
<dbReference type="RefSeq" id="WP_233675227.1">
    <property type="nucleotide sequence ID" value="NZ_JAJUOS010000001.1"/>
</dbReference>
<evidence type="ECO:0000259" key="1">
    <source>
        <dbReference type="Pfam" id="PF03992"/>
    </source>
</evidence>
<feature type="domain" description="ABM" evidence="1">
    <location>
        <begin position="15"/>
        <end position="71"/>
    </location>
</feature>
<evidence type="ECO:0000313" key="3">
    <source>
        <dbReference type="Proteomes" id="UP001521181"/>
    </source>
</evidence>
<dbReference type="InterPro" id="IPR007138">
    <property type="entry name" value="ABM_dom"/>
</dbReference>
<dbReference type="GO" id="GO:0004497">
    <property type="term" value="F:monooxygenase activity"/>
    <property type="evidence" value="ECO:0007669"/>
    <property type="project" value="UniProtKB-KW"/>
</dbReference>
<organism evidence="2 3">
    <name type="scientific">Rhodobacter flavimaris</name>
    <dbReference type="NCBI Taxonomy" id="2907145"/>
    <lineage>
        <taxon>Bacteria</taxon>
        <taxon>Pseudomonadati</taxon>
        <taxon>Pseudomonadota</taxon>
        <taxon>Alphaproteobacteria</taxon>
        <taxon>Rhodobacterales</taxon>
        <taxon>Rhodobacter group</taxon>
        <taxon>Rhodobacter</taxon>
    </lineage>
</organism>
<dbReference type="Gene3D" id="3.30.70.100">
    <property type="match status" value="1"/>
</dbReference>
<dbReference type="Proteomes" id="UP001521181">
    <property type="component" value="Unassembled WGS sequence"/>
</dbReference>
<evidence type="ECO:0000313" key="2">
    <source>
        <dbReference type="EMBL" id="MCE5972216.1"/>
    </source>
</evidence>